<comment type="caution">
    <text evidence="1">The sequence shown here is derived from an EMBL/GenBank/DDBJ whole genome shotgun (WGS) entry which is preliminary data.</text>
</comment>
<proteinExistence type="predicted"/>
<reference evidence="1" key="2">
    <citation type="journal article" date="2022" name="New Phytol.">
        <title>Evolutionary transition to the ectomycorrhizal habit in the genomes of a hyperdiverse lineage of mushroom-forming fungi.</title>
        <authorList>
            <person name="Looney B."/>
            <person name="Miyauchi S."/>
            <person name="Morin E."/>
            <person name="Drula E."/>
            <person name="Courty P.E."/>
            <person name="Kohler A."/>
            <person name="Kuo A."/>
            <person name="LaButti K."/>
            <person name="Pangilinan J."/>
            <person name="Lipzen A."/>
            <person name="Riley R."/>
            <person name="Andreopoulos W."/>
            <person name="He G."/>
            <person name="Johnson J."/>
            <person name="Nolan M."/>
            <person name="Tritt A."/>
            <person name="Barry K.W."/>
            <person name="Grigoriev I.V."/>
            <person name="Nagy L.G."/>
            <person name="Hibbett D."/>
            <person name="Henrissat B."/>
            <person name="Matheny P.B."/>
            <person name="Labbe J."/>
            <person name="Martin F.M."/>
        </authorList>
    </citation>
    <scope>NUCLEOTIDE SEQUENCE</scope>
    <source>
        <strain evidence="1">FP105234-sp</strain>
    </source>
</reference>
<dbReference type="EMBL" id="MU275863">
    <property type="protein sequence ID" value="KAI0050310.1"/>
    <property type="molecule type" value="Genomic_DNA"/>
</dbReference>
<reference evidence="1" key="1">
    <citation type="submission" date="2021-02" db="EMBL/GenBank/DDBJ databases">
        <authorList>
            <consortium name="DOE Joint Genome Institute"/>
            <person name="Ahrendt S."/>
            <person name="Looney B.P."/>
            <person name="Miyauchi S."/>
            <person name="Morin E."/>
            <person name="Drula E."/>
            <person name="Courty P.E."/>
            <person name="Chicoki N."/>
            <person name="Fauchery L."/>
            <person name="Kohler A."/>
            <person name="Kuo A."/>
            <person name="Labutti K."/>
            <person name="Pangilinan J."/>
            <person name="Lipzen A."/>
            <person name="Riley R."/>
            <person name="Andreopoulos W."/>
            <person name="He G."/>
            <person name="Johnson J."/>
            <person name="Barry K.W."/>
            <person name="Grigoriev I.V."/>
            <person name="Nagy L."/>
            <person name="Hibbett D."/>
            <person name="Henrissat B."/>
            <person name="Matheny P.B."/>
            <person name="Labbe J."/>
            <person name="Martin F."/>
        </authorList>
    </citation>
    <scope>NUCLEOTIDE SEQUENCE</scope>
    <source>
        <strain evidence="1">FP105234-sp</strain>
    </source>
</reference>
<protein>
    <submittedName>
        <fullName evidence="1">Uncharacterized protein</fullName>
    </submittedName>
</protein>
<organism evidence="1 2">
    <name type="scientific">Auriscalpium vulgare</name>
    <dbReference type="NCBI Taxonomy" id="40419"/>
    <lineage>
        <taxon>Eukaryota</taxon>
        <taxon>Fungi</taxon>
        <taxon>Dikarya</taxon>
        <taxon>Basidiomycota</taxon>
        <taxon>Agaricomycotina</taxon>
        <taxon>Agaricomycetes</taxon>
        <taxon>Russulales</taxon>
        <taxon>Auriscalpiaceae</taxon>
        <taxon>Auriscalpium</taxon>
    </lineage>
</organism>
<evidence type="ECO:0000313" key="1">
    <source>
        <dbReference type="EMBL" id="KAI0050310.1"/>
    </source>
</evidence>
<dbReference type="Proteomes" id="UP000814033">
    <property type="component" value="Unassembled WGS sequence"/>
</dbReference>
<keyword evidence="2" id="KW-1185">Reference proteome</keyword>
<evidence type="ECO:0000313" key="2">
    <source>
        <dbReference type="Proteomes" id="UP000814033"/>
    </source>
</evidence>
<name>A0ACB8S373_9AGAM</name>
<gene>
    <name evidence="1" type="ORF">FA95DRAFT_644711</name>
</gene>
<accession>A0ACB8S373</accession>
<sequence>MYMHRTMTYEMLSVSSSPLMKCDDTVRRLLKPFGLKFNEAQDIRMSGRIGSPRITTCWRRRDGATEDYSVPPHSSQQNHAHNHAAQNAHTGKQGHVMIALEPQSLSFSQPLSTPTAPGEAQVCPEYYCTAVCHGRIQCVETTSVPEPDLNWEN</sequence>